<gene>
    <name evidence="2" type="ORF">CSHISOI_06134</name>
</gene>
<accession>A0A5Q4BRW4</accession>
<sequence>MPCYQSSTLSGWVQHRASRTITRNTNAVEAGPTLTVSASCKILQCPKCLKHSRTNTHPSSRSVVNSGGRSFEFSENIRFPTVSNPLPHTTTGDAPPKTNHVDRSAPQACPAIGKEGKDPVAAGIHRIPSPSLGFDLSLSLSVKPPNVTKPLFLPVPAKLCLQHRR</sequence>
<dbReference type="Proteomes" id="UP000326340">
    <property type="component" value="Unassembled WGS sequence"/>
</dbReference>
<evidence type="ECO:0000256" key="1">
    <source>
        <dbReference type="SAM" id="MobiDB-lite"/>
    </source>
</evidence>
<evidence type="ECO:0000313" key="3">
    <source>
        <dbReference type="Proteomes" id="UP000326340"/>
    </source>
</evidence>
<feature type="region of interest" description="Disordered" evidence="1">
    <location>
        <begin position="82"/>
        <end position="104"/>
    </location>
</feature>
<comment type="caution">
    <text evidence="2">The sequence shown here is derived from an EMBL/GenBank/DDBJ whole genome shotgun (WGS) entry which is preliminary data.</text>
</comment>
<name>A0A5Q4BRW4_9PEZI</name>
<dbReference type="EMBL" id="PUHP01000533">
    <property type="protein sequence ID" value="TQN69349.1"/>
    <property type="molecule type" value="Genomic_DNA"/>
</dbReference>
<organism evidence="2 3">
    <name type="scientific">Colletotrichum shisoi</name>
    <dbReference type="NCBI Taxonomy" id="2078593"/>
    <lineage>
        <taxon>Eukaryota</taxon>
        <taxon>Fungi</taxon>
        <taxon>Dikarya</taxon>
        <taxon>Ascomycota</taxon>
        <taxon>Pezizomycotina</taxon>
        <taxon>Sordariomycetes</taxon>
        <taxon>Hypocreomycetidae</taxon>
        <taxon>Glomerellales</taxon>
        <taxon>Glomerellaceae</taxon>
        <taxon>Colletotrichum</taxon>
        <taxon>Colletotrichum destructivum species complex</taxon>
    </lineage>
</organism>
<reference evidence="2 3" key="1">
    <citation type="journal article" date="2019" name="Sci. Rep.">
        <title>Colletotrichum shisoi sp. nov., an anthracnose pathogen of Perilla frutescens in Japan: molecular phylogenetic, morphological and genomic evidence.</title>
        <authorList>
            <person name="Gan P."/>
            <person name="Tsushima A."/>
            <person name="Hiroyama R."/>
            <person name="Narusaka M."/>
            <person name="Takano Y."/>
            <person name="Narusaka Y."/>
            <person name="Kawaradani M."/>
            <person name="Damm U."/>
            <person name="Shirasu K."/>
        </authorList>
    </citation>
    <scope>NUCLEOTIDE SEQUENCE [LARGE SCALE GENOMIC DNA]</scope>
    <source>
        <strain evidence="2 3">PG-2018a</strain>
    </source>
</reference>
<keyword evidence="3" id="KW-1185">Reference proteome</keyword>
<evidence type="ECO:0000313" key="2">
    <source>
        <dbReference type="EMBL" id="TQN69349.1"/>
    </source>
</evidence>
<feature type="compositionally biased region" description="Polar residues" evidence="1">
    <location>
        <begin position="82"/>
        <end position="92"/>
    </location>
</feature>
<dbReference type="AlphaFoldDB" id="A0A5Q4BRW4"/>
<protein>
    <submittedName>
        <fullName evidence="2">Uncharacterized protein</fullName>
    </submittedName>
</protein>
<proteinExistence type="predicted"/>